<evidence type="ECO:0000259" key="3">
    <source>
        <dbReference type="PROSITE" id="PS51186"/>
    </source>
</evidence>
<evidence type="ECO:0000313" key="5">
    <source>
        <dbReference type="Proteomes" id="UP001203880"/>
    </source>
</evidence>
<protein>
    <submittedName>
        <fullName evidence="4">GNAT family N-acetyltransferase</fullName>
    </submittedName>
</protein>
<keyword evidence="2" id="KW-0012">Acyltransferase</keyword>
<reference evidence="4" key="1">
    <citation type="submission" date="2022-05" db="EMBL/GenBank/DDBJ databases">
        <authorList>
            <person name="Park J.-S."/>
        </authorList>
    </citation>
    <scope>NUCLEOTIDE SEQUENCE</scope>
    <source>
        <strain evidence="4">2012CJ41-6</strain>
    </source>
</reference>
<evidence type="ECO:0000313" key="4">
    <source>
        <dbReference type="EMBL" id="MCL6285499.1"/>
    </source>
</evidence>
<dbReference type="InterPro" id="IPR050832">
    <property type="entry name" value="Bact_Acetyltransf"/>
</dbReference>
<sequence>MVTISIRRAEPSEAPLVGNLVHDLLDELSDEKGSSIDTVIEAADEALAESGVIALIASDGAKAIGVMMLNECFAIYAGGKFAEISELYVRPEYRSKGVAVDFLEHAQSLAIDRGWRRLEVGAPDQPRWHRTLGFYLRNGFEEVGPRLRKLLS</sequence>
<dbReference type="Pfam" id="PF00583">
    <property type="entry name" value="Acetyltransf_1"/>
    <property type="match status" value="1"/>
</dbReference>
<dbReference type="InterPro" id="IPR016181">
    <property type="entry name" value="Acyl_CoA_acyltransferase"/>
</dbReference>
<dbReference type="SUPFAM" id="SSF55729">
    <property type="entry name" value="Acyl-CoA N-acyltransferases (Nat)"/>
    <property type="match status" value="1"/>
</dbReference>
<accession>A0ABT0Q9D3</accession>
<dbReference type="CDD" id="cd04301">
    <property type="entry name" value="NAT_SF"/>
    <property type="match status" value="1"/>
</dbReference>
<feature type="domain" description="N-acetyltransferase" evidence="3">
    <location>
        <begin position="4"/>
        <end position="152"/>
    </location>
</feature>
<dbReference type="Gene3D" id="3.40.630.30">
    <property type="match status" value="1"/>
</dbReference>
<comment type="caution">
    <text evidence="4">The sequence shown here is derived from an EMBL/GenBank/DDBJ whole genome shotgun (WGS) entry which is preliminary data.</text>
</comment>
<evidence type="ECO:0000256" key="1">
    <source>
        <dbReference type="ARBA" id="ARBA00022679"/>
    </source>
</evidence>
<organism evidence="4 5">
    <name type="scientific">Ruegeria spongiae</name>
    <dbReference type="NCBI Taxonomy" id="2942209"/>
    <lineage>
        <taxon>Bacteria</taxon>
        <taxon>Pseudomonadati</taxon>
        <taxon>Pseudomonadota</taxon>
        <taxon>Alphaproteobacteria</taxon>
        <taxon>Rhodobacterales</taxon>
        <taxon>Roseobacteraceae</taxon>
        <taxon>Ruegeria</taxon>
    </lineage>
</organism>
<dbReference type="PANTHER" id="PTHR43877:SF1">
    <property type="entry name" value="ACETYLTRANSFERASE"/>
    <property type="match status" value="1"/>
</dbReference>
<keyword evidence="1" id="KW-0808">Transferase</keyword>
<proteinExistence type="predicted"/>
<evidence type="ECO:0000256" key="2">
    <source>
        <dbReference type="ARBA" id="ARBA00023315"/>
    </source>
</evidence>
<dbReference type="EMBL" id="JAMFMB010000030">
    <property type="protein sequence ID" value="MCL6285499.1"/>
    <property type="molecule type" value="Genomic_DNA"/>
</dbReference>
<gene>
    <name evidence="4" type="ORF">M3P21_18370</name>
</gene>
<name>A0ABT0Q9D3_9RHOB</name>
<dbReference type="PROSITE" id="PS51186">
    <property type="entry name" value="GNAT"/>
    <property type="match status" value="1"/>
</dbReference>
<dbReference type="RefSeq" id="WP_249712350.1">
    <property type="nucleotide sequence ID" value="NZ_JAMFMB010000030.1"/>
</dbReference>
<dbReference type="InterPro" id="IPR000182">
    <property type="entry name" value="GNAT_dom"/>
</dbReference>
<keyword evidence="5" id="KW-1185">Reference proteome</keyword>
<dbReference type="Proteomes" id="UP001203880">
    <property type="component" value="Unassembled WGS sequence"/>
</dbReference>
<dbReference type="PANTHER" id="PTHR43877">
    <property type="entry name" value="AMINOALKYLPHOSPHONATE N-ACETYLTRANSFERASE-RELATED-RELATED"/>
    <property type="match status" value="1"/>
</dbReference>